<proteinExistence type="inferred from homology"/>
<feature type="region of interest" description="Disordered" evidence="12">
    <location>
        <begin position="114"/>
        <end position="138"/>
    </location>
</feature>
<reference evidence="15" key="1">
    <citation type="submission" date="2023-06" db="EMBL/GenBank/DDBJ databases">
        <title>Genomic analysis of the entomopathogenic nematode Steinernema hermaphroditum.</title>
        <authorList>
            <person name="Schwarz E.M."/>
            <person name="Heppert J.K."/>
            <person name="Baniya A."/>
            <person name="Schwartz H.T."/>
            <person name="Tan C.-H."/>
            <person name="Antoshechkin I."/>
            <person name="Sternberg P.W."/>
            <person name="Goodrich-Blair H."/>
            <person name="Dillman A.R."/>
        </authorList>
    </citation>
    <scope>NUCLEOTIDE SEQUENCE</scope>
    <source>
        <strain evidence="15">PS9179</strain>
        <tissue evidence="15">Whole animal</tissue>
    </source>
</reference>
<dbReference type="InterPro" id="IPR051152">
    <property type="entry name" value="C.elegans_Orphan_NR"/>
</dbReference>
<dbReference type="SMART" id="SM00399">
    <property type="entry name" value="ZnF_C4"/>
    <property type="match status" value="1"/>
</dbReference>
<dbReference type="SUPFAM" id="SSF48508">
    <property type="entry name" value="Nuclear receptor ligand-binding domain"/>
    <property type="match status" value="1"/>
</dbReference>
<evidence type="ECO:0000256" key="5">
    <source>
        <dbReference type="ARBA" id="ARBA00022833"/>
    </source>
</evidence>
<gene>
    <name evidence="15" type="ORF">QR680_006044</name>
</gene>
<evidence type="ECO:0000256" key="8">
    <source>
        <dbReference type="ARBA" id="ARBA00023163"/>
    </source>
</evidence>
<dbReference type="Proteomes" id="UP001175271">
    <property type="component" value="Unassembled WGS sequence"/>
</dbReference>
<dbReference type="CDD" id="cd06960">
    <property type="entry name" value="NR_DBD_HNF4A"/>
    <property type="match status" value="1"/>
</dbReference>
<evidence type="ECO:0000313" key="16">
    <source>
        <dbReference type="Proteomes" id="UP001175271"/>
    </source>
</evidence>
<keyword evidence="7 11" id="KW-0238">DNA-binding</keyword>
<evidence type="ECO:0000259" key="14">
    <source>
        <dbReference type="PROSITE" id="PS51843"/>
    </source>
</evidence>
<dbReference type="GO" id="GO:0005634">
    <property type="term" value="C:nucleus"/>
    <property type="evidence" value="ECO:0007669"/>
    <property type="project" value="UniProtKB-SubCell"/>
</dbReference>
<organism evidence="15 16">
    <name type="scientific">Steinernema hermaphroditum</name>
    <dbReference type="NCBI Taxonomy" id="289476"/>
    <lineage>
        <taxon>Eukaryota</taxon>
        <taxon>Metazoa</taxon>
        <taxon>Ecdysozoa</taxon>
        <taxon>Nematoda</taxon>
        <taxon>Chromadorea</taxon>
        <taxon>Rhabditida</taxon>
        <taxon>Tylenchina</taxon>
        <taxon>Panagrolaimomorpha</taxon>
        <taxon>Strongyloidoidea</taxon>
        <taxon>Steinernematidae</taxon>
        <taxon>Steinernema</taxon>
    </lineage>
</organism>
<dbReference type="PROSITE" id="PS51843">
    <property type="entry name" value="NR_LBD"/>
    <property type="match status" value="1"/>
</dbReference>
<protein>
    <recommendedName>
        <fullName evidence="17">Nuclear receptor domain-containing protein</fullName>
    </recommendedName>
</protein>
<dbReference type="Gene3D" id="1.10.565.10">
    <property type="entry name" value="Retinoid X Receptor"/>
    <property type="match status" value="1"/>
</dbReference>
<dbReference type="InterPro" id="IPR035500">
    <property type="entry name" value="NHR-like_dom_sf"/>
</dbReference>
<evidence type="ECO:0000256" key="6">
    <source>
        <dbReference type="ARBA" id="ARBA00023015"/>
    </source>
</evidence>
<dbReference type="InterPro" id="IPR049636">
    <property type="entry name" value="HNF4-like_DBD"/>
</dbReference>
<dbReference type="GO" id="GO:0000978">
    <property type="term" value="F:RNA polymerase II cis-regulatory region sequence-specific DNA binding"/>
    <property type="evidence" value="ECO:0007669"/>
    <property type="project" value="InterPro"/>
</dbReference>
<keyword evidence="10 11" id="KW-0539">Nucleus</keyword>
<feature type="domain" description="NR LBD" evidence="14">
    <location>
        <begin position="169"/>
        <end position="419"/>
    </location>
</feature>
<evidence type="ECO:0000256" key="3">
    <source>
        <dbReference type="ARBA" id="ARBA00022723"/>
    </source>
</evidence>
<evidence type="ECO:0000259" key="13">
    <source>
        <dbReference type="PROSITE" id="PS51030"/>
    </source>
</evidence>
<comment type="caution">
    <text evidence="15">The sequence shown here is derived from an EMBL/GenBank/DDBJ whole genome shotgun (WGS) entry which is preliminary data.</text>
</comment>
<dbReference type="GO" id="GO:0003700">
    <property type="term" value="F:DNA-binding transcription factor activity"/>
    <property type="evidence" value="ECO:0007669"/>
    <property type="project" value="InterPro"/>
</dbReference>
<dbReference type="AlphaFoldDB" id="A0AA39HU34"/>
<keyword evidence="6 11" id="KW-0805">Transcription regulation</keyword>
<dbReference type="PROSITE" id="PS00031">
    <property type="entry name" value="NUCLEAR_REC_DBD_1"/>
    <property type="match status" value="1"/>
</dbReference>
<accession>A0AA39HU34</accession>
<evidence type="ECO:0000256" key="9">
    <source>
        <dbReference type="ARBA" id="ARBA00023170"/>
    </source>
</evidence>
<keyword evidence="3 11" id="KW-0479">Metal-binding</keyword>
<evidence type="ECO:0000256" key="2">
    <source>
        <dbReference type="ARBA" id="ARBA00005993"/>
    </source>
</evidence>
<dbReference type="EMBL" id="JAUCMV010000003">
    <property type="protein sequence ID" value="KAK0412120.1"/>
    <property type="molecule type" value="Genomic_DNA"/>
</dbReference>
<dbReference type="GO" id="GO:0008270">
    <property type="term" value="F:zinc ion binding"/>
    <property type="evidence" value="ECO:0007669"/>
    <property type="project" value="UniProtKB-KW"/>
</dbReference>
<keyword evidence="4 11" id="KW-0863">Zinc-finger</keyword>
<comment type="subcellular location">
    <subcellularLocation>
        <location evidence="1 11">Nucleus</location>
    </subcellularLocation>
</comment>
<keyword evidence="5 11" id="KW-0862">Zinc</keyword>
<evidence type="ECO:0008006" key="17">
    <source>
        <dbReference type="Google" id="ProtNLM"/>
    </source>
</evidence>
<evidence type="ECO:0000313" key="15">
    <source>
        <dbReference type="EMBL" id="KAK0412120.1"/>
    </source>
</evidence>
<sequence length="421" mass="49655">MYMCNQVRIRTLIGNVRLPRMSNLARTPPNPKEICRICGADADGVHFRVTSCRACAMFFRRWAMDGSKQVCRRATYNCDVSKDTFQQCRRCRFQKCKDAGMSLSRRKYCQAEKPSVRNHSTPEVPKPQEVHNPLPRGRSENHRVKCNTNVLRHRIAKILNNSFYEPSPYKDSLMKALIDAYNKMVPHLEVANVQLVSEFDVDDCMRFCYEQIERIAVWAMRCEEFTQLPLQDKWKIYRNFWPVFEIIERCSRTMEEFGFDGHPNLYLVTDDKAVDLATVRYISTEMEPEKLATAETYYKQWELTLLRSFVLPAKELNLTTFEVVYLSAYKLWDIDGLESLDNKTYRIAEKLMSRLNQELHNYYRRELRIENYASRLSKMVKLLTEIEGCVRMRRNIEIAIDVFQLFGTDLADSDFFLENET</sequence>
<evidence type="ECO:0000256" key="10">
    <source>
        <dbReference type="ARBA" id="ARBA00023242"/>
    </source>
</evidence>
<feature type="domain" description="Nuclear receptor" evidence="13">
    <location>
        <begin position="32"/>
        <end position="108"/>
    </location>
</feature>
<evidence type="ECO:0000256" key="11">
    <source>
        <dbReference type="RuleBase" id="RU004334"/>
    </source>
</evidence>
<dbReference type="Pfam" id="PF00104">
    <property type="entry name" value="Hormone_recep"/>
    <property type="match status" value="1"/>
</dbReference>
<dbReference type="InterPro" id="IPR001628">
    <property type="entry name" value="Znf_hrmn_rcpt"/>
</dbReference>
<dbReference type="PROSITE" id="PS51030">
    <property type="entry name" value="NUCLEAR_REC_DBD_2"/>
    <property type="match status" value="1"/>
</dbReference>
<evidence type="ECO:0000256" key="12">
    <source>
        <dbReference type="SAM" id="MobiDB-lite"/>
    </source>
</evidence>
<keyword evidence="8 11" id="KW-0804">Transcription</keyword>
<evidence type="ECO:0000256" key="7">
    <source>
        <dbReference type="ARBA" id="ARBA00023125"/>
    </source>
</evidence>
<keyword evidence="16" id="KW-1185">Reference proteome</keyword>
<evidence type="ECO:0000256" key="4">
    <source>
        <dbReference type="ARBA" id="ARBA00022771"/>
    </source>
</evidence>
<dbReference type="Pfam" id="PF00105">
    <property type="entry name" value="zf-C4"/>
    <property type="match status" value="1"/>
</dbReference>
<keyword evidence="9 11" id="KW-0675">Receptor</keyword>
<dbReference type="PRINTS" id="PR00047">
    <property type="entry name" value="STROIDFINGER"/>
</dbReference>
<dbReference type="SMART" id="SM00430">
    <property type="entry name" value="HOLI"/>
    <property type="match status" value="1"/>
</dbReference>
<comment type="similarity">
    <text evidence="2 11">Belongs to the nuclear hormone receptor family.</text>
</comment>
<evidence type="ECO:0000256" key="1">
    <source>
        <dbReference type="ARBA" id="ARBA00004123"/>
    </source>
</evidence>
<name>A0AA39HU34_9BILA</name>
<dbReference type="PANTHER" id="PTHR45680:SF29">
    <property type="entry name" value="NUCLEAR HORMONE RECEPTOR FAMILY"/>
    <property type="match status" value="1"/>
</dbReference>
<dbReference type="Gene3D" id="3.30.50.10">
    <property type="entry name" value="Erythroid Transcription Factor GATA-1, subunit A"/>
    <property type="match status" value="1"/>
</dbReference>
<dbReference type="SUPFAM" id="SSF57716">
    <property type="entry name" value="Glucocorticoid receptor-like (DNA-binding domain)"/>
    <property type="match status" value="1"/>
</dbReference>
<dbReference type="InterPro" id="IPR013088">
    <property type="entry name" value="Znf_NHR/GATA"/>
</dbReference>
<dbReference type="PANTHER" id="PTHR45680">
    <property type="entry name" value="NUCLEAR HORMONE RECEPTOR FAMILY"/>
    <property type="match status" value="1"/>
</dbReference>
<dbReference type="InterPro" id="IPR000536">
    <property type="entry name" value="Nucl_hrmn_rcpt_lig-bd"/>
</dbReference>